<dbReference type="Proteomes" id="UP000887013">
    <property type="component" value="Unassembled WGS sequence"/>
</dbReference>
<name>A0A8X6TTY1_NEPPI</name>
<organism evidence="1 2">
    <name type="scientific">Nephila pilipes</name>
    <name type="common">Giant wood spider</name>
    <name type="synonym">Nephila maculata</name>
    <dbReference type="NCBI Taxonomy" id="299642"/>
    <lineage>
        <taxon>Eukaryota</taxon>
        <taxon>Metazoa</taxon>
        <taxon>Ecdysozoa</taxon>
        <taxon>Arthropoda</taxon>
        <taxon>Chelicerata</taxon>
        <taxon>Arachnida</taxon>
        <taxon>Araneae</taxon>
        <taxon>Araneomorphae</taxon>
        <taxon>Entelegynae</taxon>
        <taxon>Araneoidea</taxon>
        <taxon>Nephilidae</taxon>
        <taxon>Nephila</taxon>
    </lineage>
</organism>
<reference evidence="1" key="1">
    <citation type="submission" date="2020-08" db="EMBL/GenBank/DDBJ databases">
        <title>Multicomponent nature underlies the extraordinary mechanical properties of spider dragline silk.</title>
        <authorList>
            <person name="Kono N."/>
            <person name="Nakamura H."/>
            <person name="Mori M."/>
            <person name="Yoshida Y."/>
            <person name="Ohtoshi R."/>
            <person name="Malay A.D."/>
            <person name="Moran D.A.P."/>
            <person name="Tomita M."/>
            <person name="Numata K."/>
            <person name="Arakawa K."/>
        </authorList>
    </citation>
    <scope>NUCLEOTIDE SEQUENCE</scope>
</reference>
<accession>A0A8X6TTY1</accession>
<proteinExistence type="predicted"/>
<protein>
    <submittedName>
        <fullName evidence="1">Uncharacterized protein</fullName>
    </submittedName>
</protein>
<sequence>MAAAASRTKCFRALRQARPSELRPARTFFCCDSECASYAAVCACCKSCSAKTNVCFRGAFVSSPASKTNGTARKGAGLRYLKPARSAAAHFAWQGSG</sequence>
<comment type="caution">
    <text evidence="1">The sequence shown here is derived from an EMBL/GenBank/DDBJ whole genome shotgun (WGS) entry which is preliminary data.</text>
</comment>
<evidence type="ECO:0000313" key="1">
    <source>
        <dbReference type="EMBL" id="GFT43878.1"/>
    </source>
</evidence>
<dbReference type="EMBL" id="BMAW01015455">
    <property type="protein sequence ID" value="GFT43878.1"/>
    <property type="molecule type" value="Genomic_DNA"/>
</dbReference>
<gene>
    <name evidence="1" type="ORF">NPIL_216711</name>
</gene>
<keyword evidence="2" id="KW-1185">Reference proteome</keyword>
<dbReference type="AlphaFoldDB" id="A0A8X6TTY1"/>
<evidence type="ECO:0000313" key="2">
    <source>
        <dbReference type="Proteomes" id="UP000887013"/>
    </source>
</evidence>